<dbReference type="Proteomes" id="UP000593906">
    <property type="component" value="Chromosome 5"/>
</dbReference>
<keyword evidence="4 7" id="KW-1133">Transmembrane helix</keyword>
<dbReference type="VEuPathDB" id="CryptoDB:CPATCC_0022140"/>
<dbReference type="OMA" id="WWTDTNV"/>
<keyword evidence="5 6" id="KW-0472">Membrane</keyword>
<evidence type="ECO:0000313" key="9">
    <source>
        <dbReference type="Proteomes" id="UP000593906"/>
    </source>
</evidence>
<reference evidence="8 9" key="1">
    <citation type="submission" date="2019-09" db="EMBL/GenBank/DDBJ databases">
        <title>Consistent, comparative and evidence-based genome assembly and annotation for Cryptosporidium parvum, C. hominis and C. tyzzeri.</title>
        <authorList>
            <person name="Baptista R.P."/>
            <person name="Li Y."/>
            <person name="Sateriale A."/>
            <person name="Ansell B."/>
            <person name="Jex A."/>
            <person name="Sanders M."/>
            <person name="Brooks K."/>
            <person name="Tracey A."/>
            <person name="Berriman M."/>
            <person name="Striepen B."/>
            <person name="Cotton J.A."/>
            <person name="Kissinger J.C."/>
        </authorList>
    </citation>
    <scope>NUCLEOTIDE SEQUENCE [LARGE SCALE GENOMIC DNA]</scope>
    <source>
        <strain evidence="8 9">IOWA-ATCC</strain>
    </source>
</reference>
<evidence type="ECO:0000256" key="4">
    <source>
        <dbReference type="ARBA" id="ARBA00022989"/>
    </source>
</evidence>
<protein>
    <recommendedName>
        <fullName evidence="10">LEM3/CDC50 family protein</fullName>
    </recommendedName>
</protein>
<dbReference type="EMBL" id="CP044418">
    <property type="protein sequence ID" value="QOY41469.1"/>
    <property type="molecule type" value="Genomic_DNA"/>
</dbReference>
<evidence type="ECO:0000256" key="6">
    <source>
        <dbReference type="PIRNR" id="PIRNR015840"/>
    </source>
</evidence>
<comment type="subcellular location">
    <subcellularLocation>
        <location evidence="1">Membrane</location>
        <topology evidence="1">Multi-pass membrane protein</topology>
    </subcellularLocation>
</comment>
<accession>A0A7S7RG24</accession>
<evidence type="ECO:0000256" key="7">
    <source>
        <dbReference type="SAM" id="Phobius"/>
    </source>
</evidence>
<keyword evidence="3 7" id="KW-0812">Transmembrane</keyword>
<name>A0A7S7RG24_CRYPV</name>
<evidence type="ECO:0000256" key="3">
    <source>
        <dbReference type="ARBA" id="ARBA00022692"/>
    </source>
</evidence>
<dbReference type="InterPro" id="IPR005045">
    <property type="entry name" value="CDC50/LEM3_fam"/>
</dbReference>
<dbReference type="PANTHER" id="PTHR10926:SF0">
    <property type="entry name" value="CDC50, ISOFORM A"/>
    <property type="match status" value="1"/>
</dbReference>
<proteinExistence type="inferred from homology"/>
<dbReference type="GO" id="GO:0005886">
    <property type="term" value="C:plasma membrane"/>
    <property type="evidence" value="ECO:0007669"/>
    <property type="project" value="TreeGrafter"/>
</dbReference>
<evidence type="ECO:0000256" key="2">
    <source>
        <dbReference type="ARBA" id="ARBA00009457"/>
    </source>
</evidence>
<organism evidence="8 9">
    <name type="scientific">Cryptosporidium parvum</name>
    <dbReference type="NCBI Taxonomy" id="5807"/>
    <lineage>
        <taxon>Eukaryota</taxon>
        <taxon>Sar</taxon>
        <taxon>Alveolata</taxon>
        <taxon>Apicomplexa</taxon>
        <taxon>Conoidasida</taxon>
        <taxon>Coccidia</taxon>
        <taxon>Eucoccidiorida</taxon>
        <taxon>Eimeriorina</taxon>
        <taxon>Cryptosporidiidae</taxon>
        <taxon>Cryptosporidium</taxon>
    </lineage>
</organism>
<feature type="transmembrane region" description="Helical" evidence="7">
    <location>
        <begin position="357"/>
        <end position="378"/>
    </location>
</feature>
<dbReference type="PANTHER" id="PTHR10926">
    <property type="entry name" value="CELL CYCLE CONTROL PROTEIN 50"/>
    <property type="match status" value="1"/>
</dbReference>
<evidence type="ECO:0000256" key="5">
    <source>
        <dbReference type="ARBA" id="ARBA00023136"/>
    </source>
</evidence>
<feature type="transmembrane region" description="Helical" evidence="7">
    <location>
        <begin position="98"/>
        <end position="120"/>
    </location>
</feature>
<evidence type="ECO:0008006" key="10">
    <source>
        <dbReference type="Google" id="ProtNLM"/>
    </source>
</evidence>
<dbReference type="Pfam" id="PF03381">
    <property type="entry name" value="CDC50"/>
    <property type="match status" value="1"/>
</dbReference>
<evidence type="ECO:0000256" key="1">
    <source>
        <dbReference type="ARBA" id="ARBA00004141"/>
    </source>
</evidence>
<gene>
    <name evidence="8" type="ORF">CPATCC_002028</name>
</gene>
<evidence type="ECO:0000313" key="8">
    <source>
        <dbReference type="EMBL" id="QOY41469.1"/>
    </source>
</evidence>
<sequence>MEINSGLRQRNNMEKLCDNEEKIFTNNELIYCSNEATINSNNESNLNNNNNNNVSSEYYSKISMKKEKERNEKNHFHLKNNKVINNIERWIPFYTPHYLILIYIFVGITFITVGIFLQIFSNNTIECIINYEDSPGNGKVIDTIVEIKSEHCNPSMINGNELKYLKGDFFIYYQLRNFYQNNKSFIFSRSDRQLSGELIYNEETLSDCYPVIKDKQGKIFYPCGVATLTIFNDTFTILDGQNDPIEIDDSIDTITFKSDQINYKNIPEHELLNHKFNDWLPKDIFPGRIENPHFIVWMKLSAFSTFNKIYGKLNSKKNKLILPLKIHVKNRYPVHFFNGSKHIVISQSTIFGGKNPYFGILYIISGILFILLSIYYIIRNKFNTNILGDFRFLYWNNT</sequence>
<dbReference type="GO" id="GO:0005794">
    <property type="term" value="C:Golgi apparatus"/>
    <property type="evidence" value="ECO:0007669"/>
    <property type="project" value="TreeGrafter"/>
</dbReference>
<dbReference type="AlphaFoldDB" id="A0A7S7RG24"/>
<comment type="similarity">
    <text evidence="2 6">Belongs to the CDC50/LEM3 family.</text>
</comment>
<dbReference type="PIRSF" id="PIRSF015840">
    <property type="entry name" value="DUF284_TM_euk"/>
    <property type="match status" value="1"/>
</dbReference>
<dbReference type="GO" id="GO:0005783">
    <property type="term" value="C:endoplasmic reticulum"/>
    <property type="evidence" value="ECO:0007669"/>
    <property type="project" value="TreeGrafter"/>
</dbReference>